<organism evidence="1 2">
    <name type="scientific">Acinetobacter chengduensis</name>
    <dbReference type="NCBI Taxonomy" id="2420890"/>
    <lineage>
        <taxon>Bacteria</taxon>
        <taxon>Pseudomonadati</taxon>
        <taxon>Pseudomonadota</taxon>
        <taxon>Gammaproteobacteria</taxon>
        <taxon>Moraxellales</taxon>
        <taxon>Moraxellaceae</taxon>
        <taxon>Acinetobacter</taxon>
    </lineage>
</organism>
<protein>
    <recommendedName>
        <fullName evidence="3">Shikimate kinase</fullName>
    </recommendedName>
</protein>
<dbReference type="Pfam" id="PF13671">
    <property type="entry name" value="AAA_33"/>
    <property type="match status" value="1"/>
</dbReference>
<dbReference type="RefSeq" id="WP_120373565.1">
    <property type="nucleotide sequence ID" value="NZ_RCHC01000009.1"/>
</dbReference>
<dbReference type="Gene3D" id="3.40.50.300">
    <property type="entry name" value="P-loop containing nucleotide triphosphate hydrolases"/>
    <property type="match status" value="1"/>
</dbReference>
<dbReference type="InterPro" id="IPR027417">
    <property type="entry name" value="P-loop_NTPase"/>
</dbReference>
<evidence type="ECO:0008006" key="3">
    <source>
        <dbReference type="Google" id="ProtNLM"/>
    </source>
</evidence>
<dbReference type="SUPFAM" id="SSF52540">
    <property type="entry name" value="P-loop containing nucleoside triphosphate hydrolases"/>
    <property type="match status" value="1"/>
</dbReference>
<evidence type="ECO:0000313" key="2">
    <source>
        <dbReference type="Proteomes" id="UP000280271"/>
    </source>
</evidence>
<keyword evidence="2" id="KW-1185">Reference proteome</keyword>
<dbReference type="Proteomes" id="UP000280271">
    <property type="component" value="Unassembled WGS sequence"/>
</dbReference>
<reference evidence="1 2" key="1">
    <citation type="submission" date="2018-09" db="EMBL/GenBank/DDBJ databases">
        <title>The draft genome of Acinetobacter sp. strains.</title>
        <authorList>
            <person name="Qin J."/>
            <person name="Feng Y."/>
            <person name="Zong Z."/>
        </authorList>
    </citation>
    <scope>NUCLEOTIDE SEQUENCE [LARGE SCALE GENOMIC DNA]</scope>
    <source>
        <strain evidence="1 2">WCHAc060005</strain>
    </source>
</reference>
<name>A0ABX9TV31_9GAMM</name>
<sequence length="181" mass="20579">MFIQFIGPGGAGKTTIAKQLAPKIDAVCLDLDEYFLKMEGDITLYIQQNGYLAYARRNIALYQQLRGSIQPGQSAILVCSSGFMTYALDQDAEYQAIKHRLLSEAYSYVLLPSLNKKQCIDLIVQRQLSRAYLQTNAEKEFLKISRRFDQYASLACPKVMTQDKPENIVNFLMTRLSQLKC</sequence>
<comment type="caution">
    <text evidence="1">The sequence shown here is derived from an EMBL/GenBank/DDBJ whole genome shotgun (WGS) entry which is preliminary data.</text>
</comment>
<gene>
    <name evidence="1" type="ORF">D9K81_09395</name>
</gene>
<dbReference type="EMBL" id="RCHC01000009">
    <property type="protein sequence ID" value="RLL21443.1"/>
    <property type="molecule type" value="Genomic_DNA"/>
</dbReference>
<accession>A0ABX9TV31</accession>
<evidence type="ECO:0000313" key="1">
    <source>
        <dbReference type="EMBL" id="RLL21443.1"/>
    </source>
</evidence>
<proteinExistence type="predicted"/>